<dbReference type="Pfam" id="PF00356">
    <property type="entry name" value="LacI"/>
    <property type="match status" value="1"/>
</dbReference>
<keyword evidence="3" id="KW-0804">Transcription</keyword>
<keyword evidence="6" id="KW-1185">Reference proteome</keyword>
<dbReference type="Gene3D" id="3.40.50.2300">
    <property type="match status" value="2"/>
</dbReference>
<dbReference type="KEGG" id="lacs:H4075_02405"/>
<protein>
    <submittedName>
        <fullName evidence="5">LacI family DNA-binding transcriptional regulator</fullName>
    </submittedName>
</protein>
<dbReference type="InterPro" id="IPR001761">
    <property type="entry name" value="Peripla_BP/Lac1_sug-bd_dom"/>
</dbReference>
<dbReference type="InterPro" id="IPR000843">
    <property type="entry name" value="HTH_LacI"/>
</dbReference>
<dbReference type="SUPFAM" id="SSF53822">
    <property type="entry name" value="Periplasmic binding protein-like I"/>
    <property type="match status" value="1"/>
</dbReference>
<dbReference type="GO" id="GO:0003700">
    <property type="term" value="F:DNA-binding transcription factor activity"/>
    <property type="evidence" value="ECO:0007669"/>
    <property type="project" value="TreeGrafter"/>
</dbReference>
<keyword evidence="1" id="KW-0805">Transcription regulation</keyword>
<evidence type="ECO:0000256" key="3">
    <source>
        <dbReference type="ARBA" id="ARBA00023163"/>
    </source>
</evidence>
<dbReference type="SUPFAM" id="SSF47413">
    <property type="entry name" value="lambda repressor-like DNA-binding domains"/>
    <property type="match status" value="1"/>
</dbReference>
<dbReference type="InterPro" id="IPR010982">
    <property type="entry name" value="Lambda_DNA-bd_dom_sf"/>
</dbReference>
<organism evidence="5 6">
    <name type="scientific">Lacibacter sediminis</name>
    <dbReference type="NCBI Taxonomy" id="2760713"/>
    <lineage>
        <taxon>Bacteria</taxon>
        <taxon>Pseudomonadati</taxon>
        <taxon>Bacteroidota</taxon>
        <taxon>Chitinophagia</taxon>
        <taxon>Chitinophagales</taxon>
        <taxon>Chitinophagaceae</taxon>
        <taxon>Lacibacter</taxon>
    </lineage>
</organism>
<dbReference type="PROSITE" id="PS50932">
    <property type="entry name" value="HTH_LACI_2"/>
    <property type="match status" value="1"/>
</dbReference>
<dbReference type="Gene3D" id="1.10.260.40">
    <property type="entry name" value="lambda repressor-like DNA-binding domains"/>
    <property type="match status" value="1"/>
</dbReference>
<dbReference type="RefSeq" id="WP_182803804.1">
    <property type="nucleotide sequence ID" value="NZ_CP060007.1"/>
</dbReference>
<dbReference type="Pfam" id="PF00532">
    <property type="entry name" value="Peripla_BP_1"/>
    <property type="match status" value="1"/>
</dbReference>
<gene>
    <name evidence="5" type="ORF">H4075_02405</name>
</gene>
<reference evidence="6" key="1">
    <citation type="submission" date="2020-08" db="EMBL/GenBank/DDBJ databases">
        <title>Lacibacter sp. S13-6-6 genome sequencing.</title>
        <authorList>
            <person name="Jin L."/>
        </authorList>
    </citation>
    <scope>NUCLEOTIDE SEQUENCE [LARGE SCALE GENOMIC DNA]</scope>
    <source>
        <strain evidence="6">S13-6-6</strain>
    </source>
</reference>
<evidence type="ECO:0000256" key="1">
    <source>
        <dbReference type="ARBA" id="ARBA00023015"/>
    </source>
</evidence>
<dbReference type="PANTHER" id="PTHR30146">
    <property type="entry name" value="LACI-RELATED TRANSCRIPTIONAL REPRESSOR"/>
    <property type="match status" value="1"/>
</dbReference>
<dbReference type="PANTHER" id="PTHR30146:SF109">
    <property type="entry name" value="HTH-TYPE TRANSCRIPTIONAL REGULATOR GALS"/>
    <property type="match status" value="1"/>
</dbReference>
<dbReference type="EMBL" id="CP060007">
    <property type="protein sequence ID" value="QNA45069.1"/>
    <property type="molecule type" value="Genomic_DNA"/>
</dbReference>
<dbReference type="AlphaFoldDB" id="A0A7G5XHW6"/>
<proteinExistence type="predicted"/>
<evidence type="ECO:0000313" key="6">
    <source>
        <dbReference type="Proteomes" id="UP000515344"/>
    </source>
</evidence>
<evidence type="ECO:0000313" key="5">
    <source>
        <dbReference type="EMBL" id="QNA45069.1"/>
    </source>
</evidence>
<accession>A0A7G5XHW6</accession>
<sequence length="345" mass="39212">MEKLPTIKEIAKQLKVSVSTVSRALSDHPRIGLGTKLKVQQLAKEMGYEPNAQAIFFKQKKTYVIGVVIPYIREEFFSQAISGIESAAMEHQYTILFGQSYDDPEREKAVVEAMKKQRVDGLIISLSKQTNRYDHLEALNKFEIPVVYFDRVPPFKEAHKVFCNLYKGTVDMVGWLFNKGYRRIAFINGPDKLNASKERMNGYIEGISKQKLKVDMQMVEKTDLSKESTHNAMKKLLALKHPPTAIITFNDYVHMDAVQYAQKQNILVNKDIVFVSYANLPITSYTAFPPLVSVEQYPYGQGERAMELMIKILSEKTDNKITNTSFYVEELPATLVAYQQATAGG</sequence>
<evidence type="ECO:0000256" key="2">
    <source>
        <dbReference type="ARBA" id="ARBA00023125"/>
    </source>
</evidence>
<dbReference type="SMART" id="SM00354">
    <property type="entry name" value="HTH_LACI"/>
    <property type="match status" value="1"/>
</dbReference>
<dbReference type="Proteomes" id="UP000515344">
    <property type="component" value="Chromosome"/>
</dbReference>
<dbReference type="GO" id="GO:0000976">
    <property type="term" value="F:transcription cis-regulatory region binding"/>
    <property type="evidence" value="ECO:0007669"/>
    <property type="project" value="TreeGrafter"/>
</dbReference>
<dbReference type="CDD" id="cd06267">
    <property type="entry name" value="PBP1_LacI_sugar_binding-like"/>
    <property type="match status" value="1"/>
</dbReference>
<keyword evidence="2 5" id="KW-0238">DNA-binding</keyword>
<name>A0A7G5XHW6_9BACT</name>
<feature type="domain" description="HTH lacI-type" evidence="4">
    <location>
        <begin position="5"/>
        <end position="59"/>
    </location>
</feature>
<dbReference type="InterPro" id="IPR028082">
    <property type="entry name" value="Peripla_BP_I"/>
</dbReference>
<dbReference type="CDD" id="cd01392">
    <property type="entry name" value="HTH_LacI"/>
    <property type="match status" value="1"/>
</dbReference>
<evidence type="ECO:0000259" key="4">
    <source>
        <dbReference type="PROSITE" id="PS50932"/>
    </source>
</evidence>